<evidence type="ECO:0000256" key="1">
    <source>
        <dbReference type="ARBA" id="ARBA00007118"/>
    </source>
</evidence>
<dbReference type="PANTHER" id="PTHR43673">
    <property type="entry name" value="NAD(P)H NITROREDUCTASE YDGI-RELATED"/>
    <property type="match status" value="1"/>
</dbReference>
<dbReference type="AlphaFoldDB" id="A0A067Z0P1"/>
<dbReference type="InterPro" id="IPR000415">
    <property type="entry name" value="Nitroreductase-like"/>
</dbReference>
<evidence type="ECO:0000313" key="5">
    <source>
        <dbReference type="Proteomes" id="UP000031656"/>
    </source>
</evidence>
<dbReference type="GeneID" id="56904473"/>
<accession>A0A067Z0P1</accession>
<evidence type="ECO:0000313" key="4">
    <source>
        <dbReference type="EMBL" id="AHK70151.1"/>
    </source>
</evidence>
<organism evidence="4 5">
    <name type="scientific">Gluconobacter oxydans DSM 3504</name>
    <dbReference type="NCBI Taxonomy" id="1288313"/>
    <lineage>
        <taxon>Bacteria</taxon>
        <taxon>Pseudomonadati</taxon>
        <taxon>Pseudomonadota</taxon>
        <taxon>Alphaproteobacteria</taxon>
        <taxon>Acetobacterales</taxon>
        <taxon>Acetobacteraceae</taxon>
        <taxon>Gluconobacter</taxon>
    </lineage>
</organism>
<gene>
    <name evidence="4" type="ORF">GLS_c02280</name>
</gene>
<dbReference type="GO" id="GO:0016491">
    <property type="term" value="F:oxidoreductase activity"/>
    <property type="evidence" value="ECO:0007669"/>
    <property type="project" value="UniProtKB-KW"/>
</dbReference>
<sequence length="202" mass="22786">MSEILQAIASRRATKHFDPEYQIPEAELTAILEAARHAPTAFNIQNYRFLVVRDREQRRRIRAAAWDQPQVEDCAALIVMCADIKAWEKDPARYWKDAPESVREGYVGMIRSYYEGREQVQRDEGIRSCGLAAYALMMAASAHGLQTCPMDGFDFGQVGEIINLPADHEIVMFVALGREASSPRPRGGFLPLDAVVQYDCFS</sequence>
<comment type="similarity">
    <text evidence="1">Belongs to the nitroreductase family.</text>
</comment>
<name>A0A067Z0P1_GLUOY</name>
<dbReference type="HOGENOM" id="CLU_070764_4_2_5"/>
<dbReference type="RefSeq" id="WP_041110669.1">
    <property type="nucleotide sequence ID" value="NZ_CP004373.1"/>
</dbReference>
<evidence type="ECO:0000259" key="3">
    <source>
        <dbReference type="Pfam" id="PF00881"/>
    </source>
</evidence>
<proteinExistence type="inferred from homology"/>
<feature type="domain" description="Nitroreductase" evidence="3">
    <location>
        <begin position="8"/>
        <end position="178"/>
    </location>
</feature>
<protein>
    <submittedName>
        <fullName evidence="4">Putative NAD(P)H-flavin oxidoreductase</fullName>
    </submittedName>
</protein>
<dbReference type="Pfam" id="PF00881">
    <property type="entry name" value="Nitroreductase"/>
    <property type="match status" value="1"/>
</dbReference>
<evidence type="ECO:0000256" key="2">
    <source>
        <dbReference type="ARBA" id="ARBA00023002"/>
    </source>
</evidence>
<dbReference type="Proteomes" id="UP000031656">
    <property type="component" value="Chromosome"/>
</dbReference>
<dbReference type="SUPFAM" id="SSF55469">
    <property type="entry name" value="FMN-dependent nitroreductase-like"/>
    <property type="match status" value="1"/>
</dbReference>
<reference evidence="4 5" key="1">
    <citation type="journal article" date="2015" name="Appl. Microbiol. Biotechnol.">
        <title>The consequence of an additional NADH dehydrogenase paralog on the growth of Gluconobacter oxydans DSM3504.</title>
        <authorList>
            <person name="Kostner D."/>
            <person name="Luchterhand B."/>
            <person name="Junker A."/>
            <person name="Volland S."/>
            <person name="Daniel R."/>
            <person name="Buchs J."/>
            <person name="Liebl W."/>
            <person name="Ehrenreich A."/>
        </authorList>
    </citation>
    <scope>NUCLEOTIDE SEQUENCE [LARGE SCALE GENOMIC DNA]</scope>
    <source>
        <strain evidence="4">DSM 3504</strain>
    </source>
</reference>
<dbReference type="Gene3D" id="3.40.109.10">
    <property type="entry name" value="NADH Oxidase"/>
    <property type="match status" value="1"/>
</dbReference>
<dbReference type="EMBL" id="CP004373">
    <property type="protein sequence ID" value="AHK70151.1"/>
    <property type="molecule type" value="Genomic_DNA"/>
</dbReference>
<dbReference type="InterPro" id="IPR029479">
    <property type="entry name" value="Nitroreductase"/>
</dbReference>
<keyword evidence="2" id="KW-0560">Oxidoreductase</keyword>
<dbReference type="KEGG" id="goy:GLS_c02280"/>